<evidence type="ECO:0000313" key="3">
    <source>
        <dbReference type="EMBL" id="ASP40206.1"/>
    </source>
</evidence>
<dbReference type="GO" id="GO:0046373">
    <property type="term" value="P:L-arabinose metabolic process"/>
    <property type="evidence" value="ECO:0007669"/>
    <property type="project" value="InterPro"/>
</dbReference>
<dbReference type="GO" id="GO:0046556">
    <property type="term" value="F:alpha-L-arabinofuranosidase activity"/>
    <property type="evidence" value="ECO:0007669"/>
    <property type="project" value="InterPro"/>
</dbReference>
<dbReference type="Gene3D" id="2.80.10.50">
    <property type="match status" value="1"/>
</dbReference>
<dbReference type="OrthoDB" id="9760116at2"/>
<dbReference type="InterPro" id="IPR007934">
    <property type="entry name" value="AbfB_ABD"/>
</dbReference>
<feature type="chain" id="PRO_5011990716" description="Alpha-L-arabinofuranosidase B arabinose-binding domain-containing protein" evidence="1">
    <location>
        <begin position="22"/>
        <end position="286"/>
    </location>
</feature>
<dbReference type="AlphaFoldDB" id="A0A222FNU3"/>
<dbReference type="CDD" id="cd23399">
    <property type="entry name" value="beta-trefoil_ABD_ABFB"/>
    <property type="match status" value="1"/>
</dbReference>
<keyword evidence="1" id="KW-0732">Signal</keyword>
<protein>
    <recommendedName>
        <fullName evidence="2">Alpha-L-arabinofuranosidase B arabinose-binding domain-containing protein</fullName>
    </recommendedName>
</protein>
<evidence type="ECO:0000313" key="4">
    <source>
        <dbReference type="Proteomes" id="UP000202440"/>
    </source>
</evidence>
<dbReference type="Pfam" id="PF05270">
    <property type="entry name" value="AbfB"/>
    <property type="match status" value="1"/>
</dbReference>
<dbReference type="InterPro" id="IPR036195">
    <property type="entry name" value="AbfB_ABD_sf"/>
</dbReference>
<dbReference type="KEGG" id="bsan:CHH28_16660"/>
<gene>
    <name evidence="3" type="ORF">CHH28_16660</name>
</gene>
<dbReference type="EMBL" id="CP022530">
    <property type="protein sequence ID" value="ASP40206.1"/>
    <property type="molecule type" value="Genomic_DNA"/>
</dbReference>
<name>A0A222FNU3_9GAMM</name>
<dbReference type="RefSeq" id="WP_094061375.1">
    <property type="nucleotide sequence ID" value="NZ_CP022530.1"/>
</dbReference>
<keyword evidence="4" id="KW-1185">Reference proteome</keyword>
<feature type="domain" description="Alpha-L-arabinofuranosidase B arabinose-binding" evidence="2">
    <location>
        <begin position="175"/>
        <end position="282"/>
    </location>
</feature>
<organism evidence="3 4">
    <name type="scientific">Bacterioplanes sanyensis</name>
    <dbReference type="NCBI Taxonomy" id="1249553"/>
    <lineage>
        <taxon>Bacteria</taxon>
        <taxon>Pseudomonadati</taxon>
        <taxon>Pseudomonadota</taxon>
        <taxon>Gammaproteobacteria</taxon>
        <taxon>Oceanospirillales</taxon>
        <taxon>Oceanospirillaceae</taxon>
        <taxon>Bacterioplanes</taxon>
    </lineage>
</organism>
<dbReference type="SUPFAM" id="SSF110221">
    <property type="entry name" value="AbfB domain"/>
    <property type="match status" value="1"/>
</dbReference>
<evidence type="ECO:0000259" key="2">
    <source>
        <dbReference type="Pfam" id="PF05270"/>
    </source>
</evidence>
<reference evidence="3 4" key="1">
    <citation type="submission" date="2017-07" db="EMBL/GenBank/DDBJ databases">
        <title>Annotated genome sequence of Bacterioplanes sanyensis isolated from Red Sea.</title>
        <authorList>
            <person name="Rehman Z.U."/>
        </authorList>
    </citation>
    <scope>NUCLEOTIDE SEQUENCE [LARGE SCALE GENOMIC DNA]</scope>
    <source>
        <strain evidence="3 4">NV9</strain>
    </source>
</reference>
<evidence type="ECO:0000256" key="1">
    <source>
        <dbReference type="SAM" id="SignalP"/>
    </source>
</evidence>
<accession>A0A222FNU3</accession>
<sequence length="286" mass="32677">MSKKILFALTLMLGISHQTLAGQVYVDHCNGIDVAVNIEVFNGNDRAMWIPYQKAKMSTGDQNRLECAPRSNSCKLRMWPVTSPKEHAKVYSFGHGQHFYFCNMVGNNSLPEILKLRGSCSNAWLCRGEYPPRPIPSTVRDDVPMSQIVSIRSQNYPNMCLKHENYAMHLRPCDANSNDFKFEVKAGLLDSHNKISFESVSHRGFYLRHQNNKLRMDSLANSGDALQLKADASFWAVDSYADSKRFAFRAPFTQNLYIRHKNYQFILDNIQSELDTLDASFDLIVH</sequence>
<dbReference type="Proteomes" id="UP000202440">
    <property type="component" value="Chromosome"/>
</dbReference>
<proteinExistence type="predicted"/>
<feature type="signal peptide" evidence="1">
    <location>
        <begin position="1"/>
        <end position="21"/>
    </location>
</feature>